<reference evidence="2 3" key="1">
    <citation type="submission" date="2024-05" db="EMBL/GenBank/DDBJ databases">
        <title>Genome sequencing and assembly of Indian major carp, Cirrhinus mrigala (Hamilton, 1822).</title>
        <authorList>
            <person name="Mohindra V."/>
            <person name="Chowdhury L.M."/>
            <person name="Lal K."/>
            <person name="Jena J.K."/>
        </authorList>
    </citation>
    <scope>NUCLEOTIDE SEQUENCE [LARGE SCALE GENOMIC DNA]</scope>
    <source>
        <strain evidence="2">CM1030</strain>
        <tissue evidence="2">Blood</tissue>
    </source>
</reference>
<evidence type="ECO:0000313" key="2">
    <source>
        <dbReference type="EMBL" id="KAL0152924.1"/>
    </source>
</evidence>
<dbReference type="EMBL" id="JAMKFB020000159">
    <property type="protein sequence ID" value="KAL0152924.1"/>
    <property type="molecule type" value="Genomic_DNA"/>
</dbReference>
<name>A0ABD0MSB4_CIRMR</name>
<feature type="region of interest" description="Disordered" evidence="1">
    <location>
        <begin position="25"/>
        <end position="55"/>
    </location>
</feature>
<sequence>MSTEDPFQELVDSLRRVLLRPAVTVSPPPACKSSPSPSTSSPPVPSSPMARPAPYSGRAEECNGFLLQCSLIFTMQPTLYPTDQSKIAFIILYSQVQPYNGQRLFGFKPGRPRKPSSHSSHISKRFSVSLTRPYQRENNFTISSKWMEREIAIDHLPARFGAQTSLATGSS</sequence>
<organism evidence="2 3">
    <name type="scientific">Cirrhinus mrigala</name>
    <name type="common">Mrigala</name>
    <dbReference type="NCBI Taxonomy" id="683832"/>
    <lineage>
        <taxon>Eukaryota</taxon>
        <taxon>Metazoa</taxon>
        <taxon>Chordata</taxon>
        <taxon>Craniata</taxon>
        <taxon>Vertebrata</taxon>
        <taxon>Euteleostomi</taxon>
        <taxon>Actinopterygii</taxon>
        <taxon>Neopterygii</taxon>
        <taxon>Teleostei</taxon>
        <taxon>Ostariophysi</taxon>
        <taxon>Cypriniformes</taxon>
        <taxon>Cyprinidae</taxon>
        <taxon>Labeoninae</taxon>
        <taxon>Labeonini</taxon>
        <taxon>Cirrhinus</taxon>
    </lineage>
</organism>
<protein>
    <submittedName>
        <fullName evidence="2">Uncharacterized protein</fullName>
    </submittedName>
</protein>
<dbReference type="Proteomes" id="UP001529510">
    <property type="component" value="Unassembled WGS sequence"/>
</dbReference>
<gene>
    <name evidence="2" type="ORF">M9458_051753</name>
</gene>
<comment type="caution">
    <text evidence="2">The sequence shown here is derived from an EMBL/GenBank/DDBJ whole genome shotgun (WGS) entry which is preliminary data.</text>
</comment>
<proteinExistence type="predicted"/>
<keyword evidence="3" id="KW-1185">Reference proteome</keyword>
<evidence type="ECO:0000256" key="1">
    <source>
        <dbReference type="SAM" id="MobiDB-lite"/>
    </source>
</evidence>
<evidence type="ECO:0000313" key="3">
    <source>
        <dbReference type="Proteomes" id="UP001529510"/>
    </source>
</evidence>
<dbReference type="AlphaFoldDB" id="A0ABD0MSB4"/>
<accession>A0ABD0MSB4</accession>